<protein>
    <recommendedName>
        <fullName evidence="4">ABC-2 family transporter protein</fullName>
    </recommendedName>
</protein>
<gene>
    <name evidence="2" type="ORF">LC0644_0478</name>
</gene>
<name>A0A0C9PV49_LACPA</name>
<feature type="transmembrane region" description="Helical" evidence="1">
    <location>
        <begin position="314"/>
        <end position="333"/>
    </location>
</feature>
<keyword evidence="1" id="KW-1133">Transmembrane helix</keyword>
<evidence type="ECO:0000313" key="2">
    <source>
        <dbReference type="EMBL" id="GAN35889.1"/>
    </source>
</evidence>
<dbReference type="Proteomes" id="UP000032552">
    <property type="component" value="Unassembled WGS sequence"/>
</dbReference>
<feature type="transmembrane region" description="Helical" evidence="1">
    <location>
        <begin position="96"/>
        <end position="118"/>
    </location>
</feature>
<feature type="transmembrane region" description="Helical" evidence="1">
    <location>
        <begin position="212"/>
        <end position="229"/>
    </location>
</feature>
<feature type="transmembrane region" description="Helical" evidence="1">
    <location>
        <begin position="175"/>
        <end position="200"/>
    </location>
</feature>
<dbReference type="AlphaFoldDB" id="A0A0C9PV49"/>
<keyword evidence="1" id="KW-0812">Transmembrane</keyword>
<feature type="transmembrane region" description="Helical" evidence="1">
    <location>
        <begin position="145"/>
        <end position="169"/>
    </location>
</feature>
<keyword evidence="1" id="KW-0472">Membrane</keyword>
<evidence type="ECO:0008006" key="4">
    <source>
        <dbReference type="Google" id="ProtNLM"/>
    </source>
</evidence>
<feature type="transmembrane region" description="Helical" evidence="1">
    <location>
        <begin position="289"/>
        <end position="308"/>
    </location>
</feature>
<dbReference type="EMBL" id="BAYM01000034">
    <property type="protein sequence ID" value="GAN35889.1"/>
    <property type="molecule type" value="Genomic_DNA"/>
</dbReference>
<sequence length="342" mass="38962">MGEDRLLKLVRSRHKVLLRVMVVFVLLLAAVNLEQNVQDYHINQNHVMDLAQFEESKQMVKKNHYTFYDNKSYEEYREDQRHLFIPKQKGQLSSDFISGNFFTVVSYLIPLLIGLAIASIDQASGFNAAIFSSGFRRRRVFATRYWYGFLSLLGAMMLGSGITIIGYYVAIPAMYVGLSGMNLLGVLLMNIAVVSFMYTIGTAIGTIFASPFWMGVFGLFGTWFGATAADRLIYSTMRSNPVRLSGNNLFFAYFIAAMVISIIGYFATRWLFDHISLENAGNVLLLPKLRWVVMIYALAVIPYGLGQWLLNNELLSYTVSIIAILALGFWWWYRERPQKKLA</sequence>
<accession>A0A0C9PV49</accession>
<comment type="caution">
    <text evidence="2">The sequence shown here is derived from an EMBL/GenBank/DDBJ whole genome shotgun (WGS) entry which is preliminary data.</text>
</comment>
<feature type="transmembrane region" description="Helical" evidence="1">
    <location>
        <begin position="16"/>
        <end position="33"/>
    </location>
</feature>
<feature type="transmembrane region" description="Helical" evidence="1">
    <location>
        <begin position="249"/>
        <end position="268"/>
    </location>
</feature>
<organism evidence="2 3">
    <name type="scientific">Lacticaseibacillus paracasei NRIC 0644</name>
    <dbReference type="NCBI Taxonomy" id="1435038"/>
    <lineage>
        <taxon>Bacteria</taxon>
        <taxon>Bacillati</taxon>
        <taxon>Bacillota</taxon>
        <taxon>Bacilli</taxon>
        <taxon>Lactobacillales</taxon>
        <taxon>Lactobacillaceae</taxon>
        <taxon>Lacticaseibacillus</taxon>
    </lineage>
</organism>
<evidence type="ECO:0000313" key="3">
    <source>
        <dbReference type="Proteomes" id="UP000032552"/>
    </source>
</evidence>
<reference evidence="3" key="1">
    <citation type="submission" date="2014-05" db="EMBL/GenBank/DDBJ databases">
        <title>Whole genome sequencing of Lactobacillus casei NRIC0644.</title>
        <authorList>
            <person name="Atarashi H."/>
            <person name="Yoshida Y."/>
            <person name="Fujimura S."/>
            <person name="Tanaka N."/>
            <person name="Shiwa Y."/>
            <person name="Yoshikawa H."/>
            <person name="Okada S."/>
            <person name="Nakagawa J."/>
        </authorList>
    </citation>
    <scope>NUCLEOTIDE SEQUENCE [LARGE SCALE GENOMIC DNA]</scope>
    <source>
        <strain evidence="3">NRIC0644</strain>
    </source>
</reference>
<dbReference type="RefSeq" id="WP_045625210.1">
    <property type="nucleotide sequence ID" value="NZ_BAYM01000034.1"/>
</dbReference>
<evidence type="ECO:0000256" key="1">
    <source>
        <dbReference type="SAM" id="Phobius"/>
    </source>
</evidence>
<proteinExistence type="predicted"/>